<dbReference type="HOGENOM" id="CLU_056938_0_0_10"/>
<dbReference type="OrthoDB" id="9801609at2"/>
<sequence>MAKLRVAFTLIGGKSWAGGYNYLLNLFRALDDYMAQSIEPIIFFGDDFDVDEISPFLDLSGAKVVKSSVFNRQYASKRLIYALVFGRDNAVQRVFRDNRIDCIFEAAQFHGWRSEFPSVAWIPDFQHKCLPGMFGPLAYWKREIGFRAQIASKRTIMLSSEDSKAVCEELYRPAAGRIYTVPFAVPIPSNIDAAMARSTADKYGLPKRYYILPNQFWLHKNHMLVIDALASLKQKGNMDIVVAATGLTVDFRHPKYFSILQAKIAECSLESQFRILGKIPYADLIQLVFASEALINPSLFEGWSTTVEEAKALGVPMILSDIDVHFEQTCGDARYFKRHSESALVAALIDPPKRKISGIEQLTSINEQRRAIFADKIVKTIRYAIQSKDHL</sequence>
<dbReference type="Proteomes" id="UP000002709">
    <property type="component" value="Chromosome"/>
</dbReference>
<dbReference type="KEGG" id="plt:Plut_1846"/>
<evidence type="ECO:0000313" key="2">
    <source>
        <dbReference type="EMBL" id="ABB24697.1"/>
    </source>
</evidence>
<name>Q3B1T4_CHLL3</name>
<dbReference type="SUPFAM" id="SSF53756">
    <property type="entry name" value="UDP-Glycosyltransferase/glycogen phosphorylase"/>
    <property type="match status" value="1"/>
</dbReference>
<dbReference type="PANTHER" id="PTHR46401">
    <property type="entry name" value="GLYCOSYLTRANSFERASE WBBK-RELATED"/>
    <property type="match status" value="1"/>
</dbReference>
<dbReference type="GO" id="GO:0016757">
    <property type="term" value="F:glycosyltransferase activity"/>
    <property type="evidence" value="ECO:0007669"/>
    <property type="project" value="InterPro"/>
</dbReference>
<evidence type="ECO:0000313" key="3">
    <source>
        <dbReference type="Proteomes" id="UP000002709"/>
    </source>
</evidence>
<dbReference type="EMBL" id="CP000096">
    <property type="protein sequence ID" value="ABB24697.1"/>
    <property type="molecule type" value="Genomic_DNA"/>
</dbReference>
<keyword evidence="3" id="KW-1185">Reference proteome</keyword>
<accession>Q3B1T4</accession>
<evidence type="ECO:0000259" key="1">
    <source>
        <dbReference type="Pfam" id="PF00534"/>
    </source>
</evidence>
<feature type="domain" description="Glycosyl transferase family 1" evidence="1">
    <location>
        <begin position="208"/>
        <end position="328"/>
    </location>
</feature>
<protein>
    <submittedName>
        <fullName evidence="2">Probable glycosyl transferase</fullName>
    </submittedName>
</protein>
<reference evidence="3" key="1">
    <citation type="submission" date="2005-08" db="EMBL/GenBank/DDBJ databases">
        <title>Complete sequence of Pelodictyon luteolum DSM 273.</title>
        <authorList>
            <consortium name="US DOE Joint Genome Institute"/>
            <person name="Copeland A."/>
            <person name="Lucas S."/>
            <person name="Lapidus A."/>
            <person name="Barry K."/>
            <person name="Detter J.C."/>
            <person name="Glavina T."/>
            <person name="Hammon N."/>
            <person name="Israni S."/>
            <person name="Pitluck S."/>
            <person name="Bryant D."/>
            <person name="Schmutz J."/>
            <person name="Larimer F."/>
            <person name="Land M."/>
            <person name="Kyrpides N."/>
            <person name="Ivanova N."/>
            <person name="Richardson P."/>
        </authorList>
    </citation>
    <scope>NUCLEOTIDE SEQUENCE [LARGE SCALE GENOMIC DNA]</scope>
    <source>
        <strain evidence="3">DSM 273 / BCRC 81028 / 2530</strain>
    </source>
</reference>
<dbReference type="PANTHER" id="PTHR46401:SF8">
    <property type="entry name" value="BLL6006 PROTEIN"/>
    <property type="match status" value="1"/>
</dbReference>
<gene>
    <name evidence="2" type="ordered locus">Plut_1846</name>
</gene>
<organism evidence="2 3">
    <name type="scientific">Chlorobium luteolum (strain DSM 273 / BCRC 81028 / 2530)</name>
    <name type="common">Pelodictyon luteolum</name>
    <dbReference type="NCBI Taxonomy" id="319225"/>
    <lineage>
        <taxon>Bacteria</taxon>
        <taxon>Pseudomonadati</taxon>
        <taxon>Chlorobiota</taxon>
        <taxon>Chlorobiia</taxon>
        <taxon>Chlorobiales</taxon>
        <taxon>Chlorobiaceae</taxon>
        <taxon>Chlorobium/Pelodictyon group</taxon>
        <taxon>Pelodictyon</taxon>
    </lineage>
</organism>
<dbReference type="Gene3D" id="3.40.50.2000">
    <property type="entry name" value="Glycogen Phosphorylase B"/>
    <property type="match status" value="1"/>
</dbReference>
<dbReference type="STRING" id="319225.Plut_1846"/>
<dbReference type="InterPro" id="IPR001296">
    <property type="entry name" value="Glyco_trans_1"/>
</dbReference>
<dbReference type="CAZy" id="GT4">
    <property type="family name" value="Glycosyltransferase Family 4"/>
</dbReference>
<keyword evidence="2" id="KW-0808">Transferase</keyword>
<dbReference type="eggNOG" id="COG0438">
    <property type="taxonomic scope" value="Bacteria"/>
</dbReference>
<dbReference type="Pfam" id="PF00534">
    <property type="entry name" value="Glycos_transf_1"/>
    <property type="match status" value="1"/>
</dbReference>
<proteinExistence type="predicted"/>
<dbReference type="AlphaFoldDB" id="Q3B1T4"/>